<name>X1J1B1_9ZZZZ</name>
<feature type="non-terminal residue" evidence="2">
    <location>
        <position position="1"/>
    </location>
</feature>
<feature type="transmembrane region" description="Helical" evidence="1">
    <location>
        <begin position="12"/>
        <end position="30"/>
    </location>
</feature>
<reference evidence="2" key="1">
    <citation type="journal article" date="2014" name="Front. Microbiol.">
        <title>High frequency of phylogenetically diverse reductive dehalogenase-homologous genes in deep subseafloor sedimentary metagenomes.</title>
        <authorList>
            <person name="Kawai M."/>
            <person name="Futagami T."/>
            <person name="Toyoda A."/>
            <person name="Takaki Y."/>
            <person name="Nishi S."/>
            <person name="Hori S."/>
            <person name="Arai W."/>
            <person name="Tsubouchi T."/>
            <person name="Morono Y."/>
            <person name="Uchiyama I."/>
            <person name="Ito T."/>
            <person name="Fujiyama A."/>
            <person name="Inagaki F."/>
            <person name="Takami H."/>
        </authorList>
    </citation>
    <scope>NUCLEOTIDE SEQUENCE</scope>
    <source>
        <strain evidence="2">Expedition CK06-06</strain>
    </source>
</reference>
<keyword evidence="1" id="KW-0812">Transmembrane</keyword>
<evidence type="ECO:0000256" key="1">
    <source>
        <dbReference type="SAM" id="Phobius"/>
    </source>
</evidence>
<keyword evidence="1" id="KW-0472">Membrane</keyword>
<dbReference type="EMBL" id="BARU01041389">
    <property type="protein sequence ID" value="GAH87772.1"/>
    <property type="molecule type" value="Genomic_DNA"/>
</dbReference>
<organism evidence="2">
    <name type="scientific">marine sediment metagenome</name>
    <dbReference type="NCBI Taxonomy" id="412755"/>
    <lineage>
        <taxon>unclassified sequences</taxon>
        <taxon>metagenomes</taxon>
        <taxon>ecological metagenomes</taxon>
    </lineage>
</organism>
<accession>X1J1B1</accession>
<comment type="caution">
    <text evidence="2">The sequence shown here is derived from an EMBL/GenBank/DDBJ whole genome shotgun (WGS) entry which is preliminary data.</text>
</comment>
<feature type="transmembrane region" description="Helical" evidence="1">
    <location>
        <begin position="63"/>
        <end position="84"/>
    </location>
</feature>
<proteinExistence type="predicted"/>
<gene>
    <name evidence="2" type="ORF">S03H2_63828</name>
</gene>
<evidence type="ECO:0008006" key="3">
    <source>
        <dbReference type="Google" id="ProtNLM"/>
    </source>
</evidence>
<sequence>FLNANYGFPQNLWGWNILFFLGFSQIICYYSYKLVRWARLLIGLTILFLTLGIREVLYFGKDINPVIAVIYFFVVSPFPNYSLLPYAAISFFSTVFGELIYESITMDSDVANMRSTLSVIKYGWVLLN</sequence>
<dbReference type="AlphaFoldDB" id="X1J1B1"/>
<keyword evidence="1" id="KW-1133">Transmembrane helix</keyword>
<evidence type="ECO:0000313" key="2">
    <source>
        <dbReference type="EMBL" id="GAH87772.1"/>
    </source>
</evidence>
<protein>
    <recommendedName>
        <fullName evidence="3">Heparan-alpha-glucosaminide N-acetyltransferase catalytic domain-containing protein</fullName>
    </recommendedName>
</protein>
<feature type="transmembrane region" description="Helical" evidence="1">
    <location>
        <begin position="37"/>
        <end position="57"/>
    </location>
</feature>